<keyword evidence="6" id="KW-0739">Sodium transport</keyword>
<dbReference type="Proteomes" id="UP000762676">
    <property type="component" value="Unassembled WGS sequence"/>
</dbReference>
<keyword evidence="7" id="KW-1133">Transmembrane helix</keyword>
<gene>
    <name evidence="8" type="ORF">ElyMa_006077200</name>
</gene>
<keyword evidence="5" id="KW-0406">Ion transport</keyword>
<dbReference type="PANTHER" id="PTHR42985:SF40">
    <property type="entry name" value="LD47995P-RELATED"/>
    <property type="match status" value="1"/>
</dbReference>
<dbReference type="InterPro" id="IPR051163">
    <property type="entry name" value="Sodium:Solute_Symporter_SSF"/>
</dbReference>
<evidence type="ECO:0000256" key="5">
    <source>
        <dbReference type="ARBA" id="ARBA00023065"/>
    </source>
</evidence>
<keyword evidence="9" id="KW-1185">Reference proteome</keyword>
<dbReference type="PANTHER" id="PTHR42985">
    <property type="entry name" value="SODIUM-COUPLED MONOCARBOXYLATE TRANSPORTER"/>
    <property type="match status" value="1"/>
</dbReference>
<proteinExistence type="predicted"/>
<evidence type="ECO:0000256" key="6">
    <source>
        <dbReference type="ARBA" id="ARBA00023201"/>
    </source>
</evidence>
<organism evidence="8 9">
    <name type="scientific">Elysia marginata</name>
    <dbReference type="NCBI Taxonomy" id="1093978"/>
    <lineage>
        <taxon>Eukaryota</taxon>
        <taxon>Metazoa</taxon>
        <taxon>Spiralia</taxon>
        <taxon>Lophotrochozoa</taxon>
        <taxon>Mollusca</taxon>
        <taxon>Gastropoda</taxon>
        <taxon>Heterobranchia</taxon>
        <taxon>Euthyneura</taxon>
        <taxon>Panpulmonata</taxon>
        <taxon>Sacoglossa</taxon>
        <taxon>Placobranchoidea</taxon>
        <taxon>Plakobranchidae</taxon>
        <taxon>Elysia</taxon>
    </lineage>
</organism>
<evidence type="ECO:0000256" key="3">
    <source>
        <dbReference type="ARBA" id="ARBA00022475"/>
    </source>
</evidence>
<dbReference type="EMBL" id="BMAT01012182">
    <property type="protein sequence ID" value="GFR87462.1"/>
    <property type="molecule type" value="Genomic_DNA"/>
</dbReference>
<evidence type="ECO:0000313" key="8">
    <source>
        <dbReference type="EMBL" id="GFR87462.1"/>
    </source>
</evidence>
<feature type="transmembrane region" description="Helical" evidence="7">
    <location>
        <begin position="96"/>
        <end position="120"/>
    </location>
</feature>
<reference evidence="8 9" key="1">
    <citation type="journal article" date="2021" name="Elife">
        <title>Chloroplast acquisition without the gene transfer in kleptoplastic sea slugs, Plakobranchus ocellatus.</title>
        <authorList>
            <person name="Maeda T."/>
            <person name="Takahashi S."/>
            <person name="Yoshida T."/>
            <person name="Shimamura S."/>
            <person name="Takaki Y."/>
            <person name="Nagai Y."/>
            <person name="Toyoda A."/>
            <person name="Suzuki Y."/>
            <person name="Arimoto A."/>
            <person name="Ishii H."/>
            <person name="Satoh N."/>
            <person name="Nishiyama T."/>
            <person name="Hasebe M."/>
            <person name="Maruyama T."/>
            <person name="Minagawa J."/>
            <person name="Obokata J."/>
            <person name="Shigenobu S."/>
        </authorList>
    </citation>
    <scope>NUCLEOTIDE SEQUENCE [LARGE SCALE GENOMIC DNA]</scope>
</reference>
<dbReference type="AlphaFoldDB" id="A0AAV4GNU4"/>
<evidence type="ECO:0000313" key="9">
    <source>
        <dbReference type="Proteomes" id="UP000762676"/>
    </source>
</evidence>
<dbReference type="GO" id="GO:0015293">
    <property type="term" value="F:symporter activity"/>
    <property type="evidence" value="ECO:0007669"/>
    <property type="project" value="TreeGrafter"/>
</dbReference>
<evidence type="ECO:0000256" key="1">
    <source>
        <dbReference type="ARBA" id="ARBA00004651"/>
    </source>
</evidence>
<keyword evidence="7" id="KW-0812">Transmembrane</keyword>
<keyword evidence="2" id="KW-0813">Transport</keyword>
<name>A0AAV4GNU4_9GAST</name>
<dbReference type="Gene3D" id="1.20.1730.10">
    <property type="entry name" value="Sodium/glucose cotransporter"/>
    <property type="match status" value="1"/>
</dbReference>
<dbReference type="InterPro" id="IPR038377">
    <property type="entry name" value="Na/Glc_symporter_sf"/>
</dbReference>
<evidence type="ECO:0000256" key="7">
    <source>
        <dbReference type="SAM" id="Phobius"/>
    </source>
</evidence>
<comment type="caution">
    <text evidence="8">The sequence shown here is derived from an EMBL/GenBank/DDBJ whole genome shotgun (WGS) entry which is preliminary data.</text>
</comment>
<keyword evidence="3" id="KW-1003">Cell membrane</keyword>
<dbReference type="GO" id="GO:0006814">
    <property type="term" value="P:sodium ion transport"/>
    <property type="evidence" value="ECO:0007669"/>
    <property type="project" value="UniProtKB-KW"/>
</dbReference>
<protein>
    <submittedName>
        <fullName evidence="8">Sodium-coupled monocarboxylate transporter 2</fullName>
    </submittedName>
</protein>
<feature type="non-terminal residue" evidence="8">
    <location>
        <position position="129"/>
    </location>
</feature>
<keyword evidence="7" id="KW-0472">Membrane</keyword>
<sequence>MSSNVTSHSPAPPSPSAFPIGPACMEVGGLGEVARLSYTGGRTDFNRFTPDPTVRHTVWGLAIGKCFIWMVNEFNQSTLQRISSLKSLRAAQTTHLILMPLVCVYTFVFAFMGLVIYAYFTVKECDPYA</sequence>
<evidence type="ECO:0000256" key="2">
    <source>
        <dbReference type="ARBA" id="ARBA00022448"/>
    </source>
</evidence>
<keyword evidence="4" id="KW-0915">Sodium</keyword>
<evidence type="ECO:0000256" key="4">
    <source>
        <dbReference type="ARBA" id="ARBA00023053"/>
    </source>
</evidence>
<accession>A0AAV4GNU4</accession>
<dbReference type="GO" id="GO:0005886">
    <property type="term" value="C:plasma membrane"/>
    <property type="evidence" value="ECO:0007669"/>
    <property type="project" value="UniProtKB-SubCell"/>
</dbReference>
<comment type="subcellular location">
    <subcellularLocation>
        <location evidence="1">Cell membrane</location>
        <topology evidence="1">Multi-pass membrane protein</topology>
    </subcellularLocation>
</comment>